<comment type="caution">
    <text evidence="3">The sequence shown here is derived from an EMBL/GenBank/DDBJ whole genome shotgun (WGS) entry which is preliminary data.</text>
</comment>
<keyword evidence="1" id="KW-0472">Membrane</keyword>
<keyword evidence="2" id="KW-0732">Signal</keyword>
<keyword evidence="1" id="KW-1133">Transmembrane helix</keyword>
<dbReference type="Proteomes" id="UP001269081">
    <property type="component" value="Unassembled WGS sequence"/>
</dbReference>
<gene>
    <name evidence="3" type="ORF">J2W48_001623</name>
</gene>
<accession>A0ABU1Y634</accession>
<dbReference type="RefSeq" id="WP_310280148.1">
    <property type="nucleotide sequence ID" value="NZ_JAVDWQ010000004.1"/>
</dbReference>
<evidence type="ECO:0000256" key="2">
    <source>
        <dbReference type="SAM" id="SignalP"/>
    </source>
</evidence>
<organism evidence="3 4">
    <name type="scientific">Flavobacterium piscis</name>
    <dbReference type="NCBI Taxonomy" id="1114874"/>
    <lineage>
        <taxon>Bacteria</taxon>
        <taxon>Pseudomonadati</taxon>
        <taxon>Bacteroidota</taxon>
        <taxon>Flavobacteriia</taxon>
        <taxon>Flavobacteriales</taxon>
        <taxon>Flavobacteriaceae</taxon>
        <taxon>Flavobacterium</taxon>
    </lineage>
</organism>
<evidence type="ECO:0000313" key="4">
    <source>
        <dbReference type="Proteomes" id="UP001269081"/>
    </source>
</evidence>
<protein>
    <recommendedName>
        <fullName evidence="5">Signal peptidase</fullName>
    </recommendedName>
</protein>
<proteinExistence type="predicted"/>
<evidence type="ECO:0000256" key="1">
    <source>
        <dbReference type="SAM" id="Phobius"/>
    </source>
</evidence>
<keyword evidence="1" id="KW-0812">Transmembrane</keyword>
<evidence type="ECO:0000313" key="3">
    <source>
        <dbReference type="EMBL" id="MDR7209685.1"/>
    </source>
</evidence>
<feature type="chain" id="PRO_5046628745" description="Signal peptidase" evidence="2">
    <location>
        <begin position="23"/>
        <end position="69"/>
    </location>
</feature>
<feature type="signal peptide" evidence="2">
    <location>
        <begin position="1"/>
        <end position="22"/>
    </location>
</feature>
<keyword evidence="4" id="KW-1185">Reference proteome</keyword>
<evidence type="ECO:0008006" key="5">
    <source>
        <dbReference type="Google" id="ProtNLM"/>
    </source>
</evidence>
<dbReference type="EMBL" id="JAVDWQ010000004">
    <property type="protein sequence ID" value="MDR7209685.1"/>
    <property type="molecule type" value="Genomic_DNA"/>
</dbReference>
<name>A0ABU1Y634_9FLAO</name>
<sequence length="69" mass="7540">MKIMANKFLIIVVFLLSTVVNAQDPPCPSCPPGPPELPIDDNLVILLIVGASFGMYAIYKYKLKTKASM</sequence>
<reference evidence="3 4" key="1">
    <citation type="submission" date="2023-07" db="EMBL/GenBank/DDBJ databases">
        <title>Sorghum-associated microbial communities from plants grown in Nebraska, USA.</title>
        <authorList>
            <person name="Schachtman D."/>
        </authorList>
    </citation>
    <scope>NUCLEOTIDE SEQUENCE [LARGE SCALE GENOMIC DNA]</scope>
    <source>
        <strain evidence="3 4">4129</strain>
    </source>
</reference>
<feature type="transmembrane region" description="Helical" evidence="1">
    <location>
        <begin position="42"/>
        <end position="59"/>
    </location>
</feature>